<comment type="cofactor">
    <cofactor evidence="3">
        <name>Zn(2+)</name>
        <dbReference type="ChEBI" id="CHEBI:29105"/>
    </cofactor>
    <text evidence="3">Binds 1 divalent metal cation per subunit.</text>
</comment>
<dbReference type="SUPFAM" id="SSF63829">
    <property type="entry name" value="Calcium-dependent phosphotriesterase"/>
    <property type="match status" value="1"/>
</dbReference>
<reference evidence="5 6" key="1">
    <citation type="journal article" date="2018" name="IMA Fungus">
        <title>IMA Genome-F 9: Draft genome sequence of Annulohypoxylon stygium, Aspergillus mulundensis, Berkeleyomyces basicola (syn. Thielaviopsis basicola), Ceratocystis smalleyi, two Cercospora beticola strains, Coleophoma cylindrospora, Fusarium fracticaudum, Phialophora cf. hyalina, and Morchella septimelata.</title>
        <authorList>
            <person name="Wingfield B.D."/>
            <person name="Bills G.F."/>
            <person name="Dong Y."/>
            <person name="Huang W."/>
            <person name="Nel W.J."/>
            <person name="Swalarsk-Parry B.S."/>
            <person name="Vaghefi N."/>
            <person name="Wilken P.M."/>
            <person name="An Z."/>
            <person name="de Beer Z.W."/>
            <person name="De Vos L."/>
            <person name="Chen L."/>
            <person name="Duong T.A."/>
            <person name="Gao Y."/>
            <person name="Hammerbacher A."/>
            <person name="Kikkert J.R."/>
            <person name="Li Y."/>
            <person name="Li H."/>
            <person name="Li K."/>
            <person name="Li Q."/>
            <person name="Liu X."/>
            <person name="Ma X."/>
            <person name="Naidoo K."/>
            <person name="Pethybridge S.J."/>
            <person name="Sun J."/>
            <person name="Steenkamp E.T."/>
            <person name="van der Nest M.A."/>
            <person name="van Wyk S."/>
            <person name="Wingfield M.J."/>
            <person name="Xiong C."/>
            <person name="Yue Q."/>
            <person name="Zhang X."/>
        </authorList>
    </citation>
    <scope>NUCLEOTIDE SEQUENCE [LARGE SCALE GENOMIC DNA]</scope>
    <source>
        <strain evidence="5 6">BP6252</strain>
    </source>
</reference>
<accession>A0A3D8S0M5</accession>
<sequence length="341" mass="37692">MSPPVETITINQVWHRNRPANKLGESPIYRASDSTLHWIDMMSSPSEVHILRIDPISGDALDGQSRILKVQGDYSLSCLAFREGIPGSYIVGYRYGIAILDETTGALDIVKELVEQEKRASVWCNDGAVDPQGRFWLGEVDLTAVNAAVQGQVYEKPRGRLWRFDGRSGECVVMERGIGCGNGLGWTMDGKRFFYNDSVTQVVSRYNFNGTTGNLSNRKDIINGLNNGCIKLGVLNDGMVIDQNDNIWIAMWMDHSVQIFDPEGISLKKIVFPAKCITCPAWGGRNLDILYVTSAQPLVEKPAAGDEGGHIFRYKDDTVRGVAKNEFIGENLEGSSVKGKL</sequence>
<dbReference type="InterPro" id="IPR013658">
    <property type="entry name" value="SGL"/>
</dbReference>
<evidence type="ECO:0000256" key="2">
    <source>
        <dbReference type="PIRSR" id="PIRSR605511-1"/>
    </source>
</evidence>
<dbReference type="Gene3D" id="2.120.10.30">
    <property type="entry name" value="TolB, C-terminal domain"/>
    <property type="match status" value="1"/>
</dbReference>
<evidence type="ECO:0000256" key="1">
    <source>
        <dbReference type="ARBA" id="ARBA00008853"/>
    </source>
</evidence>
<evidence type="ECO:0000256" key="3">
    <source>
        <dbReference type="PIRSR" id="PIRSR605511-2"/>
    </source>
</evidence>
<dbReference type="Proteomes" id="UP000256645">
    <property type="component" value="Unassembled WGS sequence"/>
</dbReference>
<feature type="binding site" evidence="3">
    <location>
        <position position="182"/>
    </location>
    <ligand>
        <name>a divalent metal cation</name>
        <dbReference type="ChEBI" id="CHEBI:60240"/>
    </ligand>
</feature>
<evidence type="ECO:0000313" key="5">
    <source>
        <dbReference type="EMBL" id="RDW79818.1"/>
    </source>
</evidence>
<dbReference type="AlphaFoldDB" id="A0A3D8S0M5"/>
<dbReference type="EMBL" id="PDLM01000004">
    <property type="protein sequence ID" value="RDW79818.1"/>
    <property type="molecule type" value="Genomic_DNA"/>
</dbReference>
<keyword evidence="6" id="KW-1185">Reference proteome</keyword>
<comment type="similarity">
    <text evidence="1">Belongs to the SMP-30/CGR1 family.</text>
</comment>
<keyword evidence="3" id="KW-0862">Zinc</keyword>
<dbReference type="PANTHER" id="PTHR10907:SF47">
    <property type="entry name" value="REGUCALCIN"/>
    <property type="match status" value="1"/>
</dbReference>
<proteinExistence type="inferred from homology"/>
<comment type="caution">
    <text evidence="5">The sequence shown here is derived from an EMBL/GenBank/DDBJ whole genome shotgun (WGS) entry which is preliminary data.</text>
</comment>
<dbReference type="InterPro" id="IPR011042">
    <property type="entry name" value="6-blade_b-propeller_TolB-like"/>
</dbReference>
<evidence type="ECO:0000313" key="6">
    <source>
        <dbReference type="Proteomes" id="UP000256645"/>
    </source>
</evidence>
<dbReference type="PANTHER" id="PTHR10907">
    <property type="entry name" value="REGUCALCIN"/>
    <property type="match status" value="1"/>
</dbReference>
<feature type="binding site" evidence="3">
    <location>
        <position position="25"/>
    </location>
    <ligand>
        <name>a divalent metal cation</name>
        <dbReference type="ChEBI" id="CHEBI:60240"/>
    </ligand>
</feature>
<dbReference type="STRING" id="1849047.A0A3D8S0M5"/>
<feature type="binding site" evidence="3">
    <location>
        <position position="237"/>
    </location>
    <ligand>
        <name>a divalent metal cation</name>
        <dbReference type="ChEBI" id="CHEBI:60240"/>
    </ligand>
</feature>
<evidence type="ECO:0000259" key="4">
    <source>
        <dbReference type="Pfam" id="PF08450"/>
    </source>
</evidence>
<dbReference type="InterPro" id="IPR005511">
    <property type="entry name" value="SMP-30"/>
</dbReference>
<dbReference type="OrthoDB" id="423498at2759"/>
<dbReference type="GO" id="GO:0004341">
    <property type="term" value="F:gluconolactonase activity"/>
    <property type="evidence" value="ECO:0007669"/>
    <property type="project" value="TreeGrafter"/>
</dbReference>
<dbReference type="Pfam" id="PF08450">
    <property type="entry name" value="SGL"/>
    <property type="match status" value="1"/>
</dbReference>
<feature type="binding site" evidence="3">
    <location>
        <position position="125"/>
    </location>
    <ligand>
        <name>substrate</name>
    </ligand>
</feature>
<feature type="domain" description="SMP-30/Gluconolactonase/LRE-like region" evidence="4">
    <location>
        <begin position="23"/>
        <end position="296"/>
    </location>
</feature>
<protein>
    <recommendedName>
        <fullName evidence="4">SMP-30/Gluconolactonase/LRE-like region domain-containing protein</fullName>
    </recommendedName>
</protein>
<dbReference type="PRINTS" id="PR01790">
    <property type="entry name" value="SMP30FAMILY"/>
</dbReference>
<dbReference type="GO" id="GO:0005509">
    <property type="term" value="F:calcium ion binding"/>
    <property type="evidence" value="ECO:0007669"/>
    <property type="project" value="TreeGrafter"/>
</dbReference>
<feature type="active site" description="Proton donor/acceptor" evidence="2">
    <location>
        <position position="237"/>
    </location>
</feature>
<organism evidence="5 6">
    <name type="scientific">Coleophoma cylindrospora</name>
    <dbReference type="NCBI Taxonomy" id="1849047"/>
    <lineage>
        <taxon>Eukaryota</taxon>
        <taxon>Fungi</taxon>
        <taxon>Dikarya</taxon>
        <taxon>Ascomycota</taxon>
        <taxon>Pezizomycotina</taxon>
        <taxon>Leotiomycetes</taxon>
        <taxon>Helotiales</taxon>
        <taxon>Dermateaceae</taxon>
        <taxon>Coleophoma</taxon>
    </lineage>
</organism>
<keyword evidence="3" id="KW-0479">Metal-binding</keyword>
<gene>
    <name evidence="5" type="ORF">BP6252_04456</name>
</gene>
<name>A0A3D8S0M5_9HELO</name>